<dbReference type="GO" id="GO:0045944">
    <property type="term" value="P:positive regulation of transcription by RNA polymerase II"/>
    <property type="evidence" value="ECO:0007669"/>
    <property type="project" value="TreeGrafter"/>
</dbReference>
<dbReference type="PANTHER" id="PTHR15974">
    <property type="entry name" value="CYTOKINE-LIKE PROTEIN 1"/>
    <property type="match status" value="1"/>
</dbReference>
<sequence>MNVLIVCQNEKHCRCDRSARTPSSRVSQRECSQVYSPSRYTFYEPISSQQACYSKSQEVEPHNINKDFVLSMARDLTHQAAMIKMEPETRRCMAHIPHLYLDVHNACIMPKMRQYVFLVDGLRELRCAYTRKVRVVGLEVRQLHMIMSQRCHGELVFTTDDCAALDRPPMSWSRK</sequence>
<accession>A0A8C7I7Y7</accession>
<organism evidence="1 2">
    <name type="scientific">Oncorhynchus kisutch</name>
    <name type="common">Coho salmon</name>
    <name type="synonym">Salmo kisutch</name>
    <dbReference type="NCBI Taxonomy" id="8019"/>
    <lineage>
        <taxon>Eukaryota</taxon>
        <taxon>Metazoa</taxon>
        <taxon>Chordata</taxon>
        <taxon>Craniata</taxon>
        <taxon>Vertebrata</taxon>
        <taxon>Euteleostomi</taxon>
        <taxon>Actinopterygii</taxon>
        <taxon>Neopterygii</taxon>
        <taxon>Teleostei</taxon>
        <taxon>Protacanthopterygii</taxon>
        <taxon>Salmoniformes</taxon>
        <taxon>Salmonidae</taxon>
        <taxon>Salmoninae</taxon>
        <taxon>Oncorhynchus</taxon>
    </lineage>
</organism>
<name>A0A8C7I7Y7_ONCKI</name>
<gene>
    <name evidence="1" type="primary">LOC109872576</name>
</gene>
<dbReference type="AlphaFoldDB" id="A0A8C7I7Y7"/>
<dbReference type="GeneTree" id="ENSGT00390000016221"/>
<dbReference type="PANTHER" id="PTHR15974:SF0">
    <property type="entry name" value="CYTOKINE-LIKE PROTEIN 1"/>
    <property type="match status" value="1"/>
</dbReference>
<dbReference type="Ensembl" id="ENSOKIT00005072683.1">
    <property type="protein sequence ID" value="ENSOKIP00005068329.1"/>
    <property type="gene ID" value="ENSOKIG00005029366.1"/>
</dbReference>
<keyword evidence="2" id="KW-1185">Reference proteome</keyword>
<reference evidence="1" key="2">
    <citation type="submission" date="2025-09" db="UniProtKB">
        <authorList>
            <consortium name="Ensembl"/>
        </authorList>
    </citation>
    <scope>IDENTIFICATION</scope>
</reference>
<dbReference type="Proteomes" id="UP000694557">
    <property type="component" value="Unassembled WGS sequence"/>
</dbReference>
<evidence type="ECO:0000313" key="1">
    <source>
        <dbReference type="Ensembl" id="ENSOKIP00005068329.1"/>
    </source>
</evidence>
<proteinExistence type="predicted"/>
<protein>
    <submittedName>
        <fullName evidence="1">Zmp:0000001268</fullName>
    </submittedName>
</protein>
<dbReference type="Pfam" id="PF15153">
    <property type="entry name" value="CYTL1"/>
    <property type="match status" value="1"/>
</dbReference>
<dbReference type="InterPro" id="IPR029253">
    <property type="entry name" value="CYTL1"/>
</dbReference>
<reference evidence="1" key="1">
    <citation type="submission" date="2025-08" db="UniProtKB">
        <authorList>
            <consortium name="Ensembl"/>
        </authorList>
    </citation>
    <scope>IDENTIFICATION</scope>
</reference>
<evidence type="ECO:0000313" key="2">
    <source>
        <dbReference type="Proteomes" id="UP000694557"/>
    </source>
</evidence>